<accession>A0A0M4NGK1</accession>
<gene>
    <name evidence="3" type="ORF">SP60_02385</name>
</gene>
<dbReference type="KEGG" id="tho:SP60_02385"/>
<dbReference type="InterPro" id="IPR055170">
    <property type="entry name" value="GFO_IDH_MocA-like_dom"/>
</dbReference>
<dbReference type="RefSeq" id="WP_053951118.1">
    <property type="nucleotide sequence ID" value="NZ_CP010552.1"/>
</dbReference>
<evidence type="ECO:0000313" key="3">
    <source>
        <dbReference type="EMBL" id="ALE52183.1"/>
    </source>
</evidence>
<sequence length="367" mass="40652">MKNIKIYGAGSIGNHLAQASRRMGWNVDICDIDPDALERTKNDIYPARYGKWDDQIGLYNLDEVPRGVYDFIIIGTPPDSHMELARSAVKEGAKVVLVEKPLCSPDLQGAQELFDEAKAANCSVFVGYDHAISKSAIKMSSLLENKEVGNVQTLDVEFREYWGGIFAAHPWLDGPADTYLGYWEKGGGACGEHSHAINLWQSFAQQSDIGRIVEVSANMEYVKDGVVNYDSICLLQFRTEKGVIGRVVQDVVTQPTRKWARAQCSDGYVEWHCGNKPGTDTVIVSSNDGEKSTTEITKTRADDFFQEMQHIEIALKEGNSKDSPISLERGLDTMLVISAAHMSEQNSCPVAIDYSKGYKIEALTLLK</sequence>
<dbReference type="OrthoDB" id="9781031at2"/>
<dbReference type="InterPro" id="IPR000683">
    <property type="entry name" value="Gfo/Idh/MocA-like_OxRdtase_N"/>
</dbReference>
<evidence type="ECO:0000313" key="4">
    <source>
        <dbReference type="Proteomes" id="UP000058020"/>
    </source>
</evidence>
<feature type="domain" description="GFO/IDH/MocA-like oxidoreductase" evidence="2">
    <location>
        <begin position="138"/>
        <end position="269"/>
    </location>
</feature>
<dbReference type="AlphaFoldDB" id="A0A0M4NGK1"/>
<dbReference type="EMBL" id="CP010552">
    <property type="protein sequence ID" value="ALE52183.1"/>
    <property type="molecule type" value="Genomic_DNA"/>
</dbReference>
<dbReference type="GO" id="GO:0000166">
    <property type="term" value="F:nucleotide binding"/>
    <property type="evidence" value="ECO:0007669"/>
    <property type="project" value="InterPro"/>
</dbReference>
<dbReference type="STRING" id="1705394.SP60_02385"/>
<dbReference type="PANTHER" id="PTHR43377">
    <property type="entry name" value="BILIVERDIN REDUCTASE A"/>
    <property type="match status" value="1"/>
</dbReference>
<dbReference type="Gene3D" id="3.40.50.720">
    <property type="entry name" value="NAD(P)-binding Rossmann-like Domain"/>
    <property type="match status" value="1"/>
</dbReference>
<feature type="domain" description="Gfo/Idh/MocA-like oxidoreductase N-terminal" evidence="1">
    <location>
        <begin position="3"/>
        <end position="128"/>
    </location>
</feature>
<dbReference type="Proteomes" id="UP000058020">
    <property type="component" value="Chromosome"/>
</dbReference>
<evidence type="ECO:0000259" key="1">
    <source>
        <dbReference type="Pfam" id="PF01408"/>
    </source>
</evidence>
<evidence type="ECO:0000259" key="2">
    <source>
        <dbReference type="Pfam" id="PF22725"/>
    </source>
</evidence>
<name>A0A0M4NGK1_9GAMM</name>
<organism evidence="3 4">
    <name type="scientific">Candidatus Thioglobus autotrophicus</name>
    <dbReference type="NCBI Taxonomy" id="1705394"/>
    <lineage>
        <taxon>Bacteria</taxon>
        <taxon>Pseudomonadati</taxon>
        <taxon>Pseudomonadota</taxon>
        <taxon>Gammaproteobacteria</taxon>
        <taxon>Candidatus Pseudothioglobaceae</taxon>
        <taxon>Candidatus Thioglobus</taxon>
    </lineage>
</organism>
<keyword evidence="4" id="KW-1185">Reference proteome</keyword>
<dbReference type="InterPro" id="IPR036291">
    <property type="entry name" value="NAD(P)-bd_dom_sf"/>
</dbReference>
<dbReference type="Gene3D" id="3.30.360.10">
    <property type="entry name" value="Dihydrodipicolinate Reductase, domain 2"/>
    <property type="match status" value="1"/>
</dbReference>
<reference evidence="3 4" key="1">
    <citation type="journal article" date="2015" name="Genome Announc.">
        <title>Genome Sequence of 'Candidatus Thioglobus autotrophica' Strain EF1, a Chemoautotroph from the SUP05 Clade of Marine Gammaproteobacteria.</title>
        <authorList>
            <person name="Shah V."/>
            <person name="Morris R.M."/>
        </authorList>
    </citation>
    <scope>NUCLEOTIDE SEQUENCE [LARGE SCALE GENOMIC DNA]</scope>
    <source>
        <strain evidence="3 4">EF1</strain>
    </source>
</reference>
<dbReference type="SUPFAM" id="SSF55347">
    <property type="entry name" value="Glyceraldehyde-3-phosphate dehydrogenase-like, C-terminal domain"/>
    <property type="match status" value="1"/>
</dbReference>
<protein>
    <submittedName>
        <fullName evidence="3">Uncharacterized protein</fullName>
    </submittedName>
</protein>
<dbReference type="Pfam" id="PF01408">
    <property type="entry name" value="GFO_IDH_MocA"/>
    <property type="match status" value="1"/>
</dbReference>
<dbReference type="Pfam" id="PF22725">
    <property type="entry name" value="GFO_IDH_MocA_C3"/>
    <property type="match status" value="1"/>
</dbReference>
<dbReference type="PANTHER" id="PTHR43377:SF1">
    <property type="entry name" value="BILIVERDIN REDUCTASE A"/>
    <property type="match status" value="1"/>
</dbReference>
<dbReference type="SUPFAM" id="SSF51735">
    <property type="entry name" value="NAD(P)-binding Rossmann-fold domains"/>
    <property type="match status" value="1"/>
</dbReference>
<dbReference type="InterPro" id="IPR051450">
    <property type="entry name" value="Gfo/Idh/MocA_Oxidoreductases"/>
</dbReference>
<proteinExistence type="predicted"/>